<keyword evidence="2" id="KW-1185">Reference proteome</keyword>
<dbReference type="Proteomes" id="UP000004110">
    <property type="component" value="Unassembled WGS sequence"/>
</dbReference>
<organism evidence="1 2">
    <name type="scientific">Bacteroides uniformis (strain ATCC 8492 / DSM 6597 / CCUG 4942 / CIP 103695 / JCM 5828 / KCTC 5204 / NCTC 13054 / VPI 0061)</name>
    <dbReference type="NCBI Taxonomy" id="411479"/>
    <lineage>
        <taxon>Bacteria</taxon>
        <taxon>Pseudomonadati</taxon>
        <taxon>Bacteroidota</taxon>
        <taxon>Bacteroidia</taxon>
        <taxon>Bacteroidales</taxon>
        <taxon>Bacteroidaceae</taxon>
        <taxon>Bacteroides</taxon>
    </lineage>
</organism>
<reference evidence="1" key="1">
    <citation type="submission" date="2007-06" db="EMBL/GenBank/DDBJ databases">
        <authorList>
            <person name="Fulton L."/>
            <person name="Clifton S."/>
            <person name="Fulton B."/>
            <person name="Xu J."/>
            <person name="Minx P."/>
            <person name="Pepin K.H."/>
            <person name="Johnson M."/>
            <person name="Thiruvilangam P."/>
            <person name="Bhonagiri V."/>
            <person name="Nash W.E."/>
            <person name="Mardis E.R."/>
            <person name="Wilson R.K."/>
        </authorList>
    </citation>
    <scope>NUCLEOTIDE SEQUENCE [LARGE SCALE GENOMIC DNA]</scope>
    <source>
        <strain evidence="1">ATCC 8492</strain>
    </source>
</reference>
<comment type="caution">
    <text evidence="1">The sequence shown here is derived from an EMBL/GenBank/DDBJ whole genome shotgun (WGS) entry which is preliminary data.</text>
</comment>
<reference evidence="1" key="2">
    <citation type="submission" date="2013-11" db="EMBL/GenBank/DDBJ databases">
        <title>Draft genome sequence of Bacteroides uniformis (ATCC 8492).</title>
        <authorList>
            <person name="Sudarsanam P."/>
            <person name="Ley R."/>
            <person name="Guruge J."/>
            <person name="Turnbaugh P.J."/>
            <person name="Mahowald M."/>
            <person name="Liep D."/>
            <person name="Gordon J."/>
        </authorList>
    </citation>
    <scope>NUCLEOTIDE SEQUENCE</scope>
    <source>
        <strain evidence="1">ATCC 8492</strain>
    </source>
</reference>
<name>A0ABC9NDU8_BACUC</name>
<evidence type="ECO:0000313" key="2">
    <source>
        <dbReference type="Proteomes" id="UP000004110"/>
    </source>
</evidence>
<evidence type="ECO:0000313" key="1">
    <source>
        <dbReference type="EMBL" id="EDO54915.1"/>
    </source>
</evidence>
<sequence length="36" mass="4093">MAEFITFFTFSELGLMNEMMDGLSGSLDSTLFPRKQ</sequence>
<dbReference type="EMBL" id="AAYH02000040">
    <property type="protein sequence ID" value="EDO54915.1"/>
    <property type="molecule type" value="Genomic_DNA"/>
</dbReference>
<protein>
    <recommendedName>
        <fullName evidence="3">Transposase</fullName>
    </recommendedName>
</protein>
<accession>A0ABC9NDU8</accession>
<evidence type="ECO:0008006" key="3">
    <source>
        <dbReference type="Google" id="ProtNLM"/>
    </source>
</evidence>
<dbReference type="AlphaFoldDB" id="A0ABC9NDU8"/>
<proteinExistence type="predicted"/>
<gene>
    <name evidence="1" type="ORF">BACUNI_01437</name>
</gene>